<dbReference type="Gene3D" id="1.20.1070.10">
    <property type="entry name" value="Rhodopsin 7-helix transmembrane proteins"/>
    <property type="match status" value="1"/>
</dbReference>
<feature type="transmembrane region" description="Helical" evidence="12">
    <location>
        <begin position="137"/>
        <end position="156"/>
    </location>
</feature>
<dbReference type="InterPro" id="IPR017452">
    <property type="entry name" value="GPCR_Rhodpsn_7TM"/>
</dbReference>
<dbReference type="PRINTS" id="PR01244">
    <property type="entry name" value="PEROPSIN"/>
</dbReference>
<evidence type="ECO:0000313" key="14">
    <source>
        <dbReference type="EMBL" id="CAH0404976.1"/>
    </source>
</evidence>
<dbReference type="InterPro" id="IPR002962">
    <property type="entry name" value="Peropsin"/>
</dbReference>
<keyword evidence="8" id="KW-0675">Receptor</keyword>
<evidence type="ECO:0000256" key="3">
    <source>
        <dbReference type="ARBA" id="ARBA00022692"/>
    </source>
</evidence>
<keyword evidence="6 12" id="KW-0472">Membrane</keyword>
<name>A0ABN8BEC4_CHISP</name>
<keyword evidence="3 12" id="KW-0812">Transmembrane</keyword>
<evidence type="ECO:0000256" key="9">
    <source>
        <dbReference type="ARBA" id="ARBA00023180"/>
    </source>
</evidence>
<feature type="transmembrane region" description="Helical" evidence="12">
    <location>
        <begin position="26"/>
        <end position="50"/>
    </location>
</feature>
<dbReference type="Pfam" id="PF00001">
    <property type="entry name" value="7tm_1"/>
    <property type="match status" value="1"/>
</dbReference>
<evidence type="ECO:0000256" key="10">
    <source>
        <dbReference type="ARBA" id="ARBA00023224"/>
    </source>
</evidence>
<dbReference type="PANTHER" id="PTHR24240">
    <property type="entry name" value="OPSIN"/>
    <property type="match status" value="1"/>
</dbReference>
<feature type="transmembrane region" description="Helical" evidence="12">
    <location>
        <begin position="188"/>
        <end position="211"/>
    </location>
</feature>
<sequence length="356" mass="40444">MQTLFDYQEDEYECPWYYFDGSYKTLLGACLILFGVFGVLLNGWLFATFIHSHLLVFRSHILVLNICSASLGRNLLGFPFSGSSAIAKRWLFGPACCQLFAFLNQFFGVFQMAALFAIVLERYLLAKFYRRELSLYLRWYWSLVGLCWLSALVFATPPLFSYGVYSCDATGTVCTLLWPSLRAGSRQIGFTVPYVVICGVAPVIAIFYFMGKAIRLEKIYYRSEQQREQKRFTKSVHALTVATLALWIPAAVLAGWQWLPLLVYGYRPHVPPVLALIAPIAAEAATSVPVLCYLTVDERLRAALLGRMRKQYALLHPSRAKKFNLNLLGNYSKSYTSLERNIRKSSTSLWNNNTAL</sequence>
<evidence type="ECO:0000256" key="11">
    <source>
        <dbReference type="ARBA" id="ARBA00023305"/>
    </source>
</evidence>
<dbReference type="EMBL" id="OU963896">
    <property type="protein sequence ID" value="CAH0404976.1"/>
    <property type="molecule type" value="Genomic_DNA"/>
</dbReference>
<keyword evidence="15" id="KW-1185">Reference proteome</keyword>
<keyword evidence="5" id="KW-0297">G-protein coupled receptor</keyword>
<comment type="similarity">
    <text evidence="2">Belongs to the G-protein coupled receptor 1 family.</text>
</comment>
<feature type="transmembrane region" description="Helical" evidence="12">
    <location>
        <begin position="276"/>
        <end position="296"/>
    </location>
</feature>
<evidence type="ECO:0000256" key="1">
    <source>
        <dbReference type="ARBA" id="ARBA00004141"/>
    </source>
</evidence>
<dbReference type="InterPro" id="IPR050125">
    <property type="entry name" value="GPCR_opsins"/>
</dbReference>
<evidence type="ECO:0000259" key="13">
    <source>
        <dbReference type="PROSITE" id="PS50262"/>
    </source>
</evidence>
<evidence type="ECO:0000256" key="7">
    <source>
        <dbReference type="ARBA" id="ARBA00023157"/>
    </source>
</evidence>
<evidence type="ECO:0000256" key="5">
    <source>
        <dbReference type="ARBA" id="ARBA00023040"/>
    </source>
</evidence>
<evidence type="ECO:0000256" key="12">
    <source>
        <dbReference type="SAM" id="Phobius"/>
    </source>
</evidence>
<keyword evidence="11" id="KW-0844">Vision</keyword>
<keyword evidence="7" id="KW-1015">Disulfide bond</keyword>
<feature type="transmembrane region" description="Helical" evidence="12">
    <location>
        <begin position="232"/>
        <end position="256"/>
    </location>
</feature>
<dbReference type="InterPro" id="IPR000276">
    <property type="entry name" value="GPCR_Rhodpsn"/>
</dbReference>
<gene>
    <name evidence="14" type="ORF">CHILSU_LOCUS8324</name>
</gene>
<feature type="domain" description="G-protein coupled receptors family 1 profile" evidence="13">
    <location>
        <begin position="41"/>
        <end position="293"/>
    </location>
</feature>
<keyword evidence="9" id="KW-0325">Glycoprotein</keyword>
<dbReference type="PROSITE" id="PS50262">
    <property type="entry name" value="G_PROTEIN_RECEP_F1_2"/>
    <property type="match status" value="1"/>
</dbReference>
<evidence type="ECO:0000313" key="15">
    <source>
        <dbReference type="Proteomes" id="UP001153292"/>
    </source>
</evidence>
<keyword evidence="11" id="KW-0716">Sensory transduction</keyword>
<evidence type="ECO:0000256" key="4">
    <source>
        <dbReference type="ARBA" id="ARBA00022989"/>
    </source>
</evidence>
<comment type="subcellular location">
    <subcellularLocation>
        <location evidence="1">Membrane</location>
        <topology evidence="1">Multi-pass membrane protein</topology>
    </subcellularLocation>
</comment>
<protein>
    <recommendedName>
        <fullName evidence="13">G-protein coupled receptors family 1 profile domain-containing protein</fullName>
    </recommendedName>
</protein>
<feature type="transmembrane region" description="Helical" evidence="12">
    <location>
        <begin position="62"/>
        <end position="82"/>
    </location>
</feature>
<reference evidence="14" key="1">
    <citation type="submission" date="2021-12" db="EMBL/GenBank/DDBJ databases">
        <authorList>
            <person name="King R."/>
        </authorList>
    </citation>
    <scope>NUCLEOTIDE SEQUENCE</scope>
</reference>
<evidence type="ECO:0000256" key="6">
    <source>
        <dbReference type="ARBA" id="ARBA00023136"/>
    </source>
</evidence>
<keyword evidence="4 12" id="KW-1133">Transmembrane helix</keyword>
<dbReference type="Proteomes" id="UP001153292">
    <property type="component" value="Chromosome 3"/>
</dbReference>
<evidence type="ECO:0000256" key="2">
    <source>
        <dbReference type="ARBA" id="ARBA00010663"/>
    </source>
</evidence>
<evidence type="ECO:0000256" key="8">
    <source>
        <dbReference type="ARBA" id="ARBA00023170"/>
    </source>
</evidence>
<proteinExistence type="inferred from homology"/>
<organism evidence="14 15">
    <name type="scientific">Chilo suppressalis</name>
    <name type="common">Asiatic rice borer moth</name>
    <dbReference type="NCBI Taxonomy" id="168631"/>
    <lineage>
        <taxon>Eukaryota</taxon>
        <taxon>Metazoa</taxon>
        <taxon>Ecdysozoa</taxon>
        <taxon>Arthropoda</taxon>
        <taxon>Hexapoda</taxon>
        <taxon>Insecta</taxon>
        <taxon>Pterygota</taxon>
        <taxon>Neoptera</taxon>
        <taxon>Endopterygota</taxon>
        <taxon>Lepidoptera</taxon>
        <taxon>Glossata</taxon>
        <taxon>Ditrysia</taxon>
        <taxon>Pyraloidea</taxon>
        <taxon>Crambidae</taxon>
        <taxon>Crambinae</taxon>
        <taxon>Chilo</taxon>
    </lineage>
</organism>
<keyword evidence="10" id="KW-0807">Transducer</keyword>
<dbReference type="SUPFAM" id="SSF81321">
    <property type="entry name" value="Family A G protein-coupled receptor-like"/>
    <property type="match status" value="1"/>
</dbReference>
<feature type="transmembrane region" description="Helical" evidence="12">
    <location>
        <begin position="102"/>
        <end position="125"/>
    </location>
</feature>
<accession>A0ABN8BEC4</accession>